<dbReference type="Proteomes" id="UP001280156">
    <property type="component" value="Unassembled WGS sequence"/>
</dbReference>
<feature type="chain" id="PRO_5047376631" evidence="1">
    <location>
        <begin position="31"/>
        <end position="307"/>
    </location>
</feature>
<organism evidence="2 3">
    <name type="scientific">Mesorhizobium humile</name>
    <dbReference type="NCBI Taxonomy" id="3072313"/>
    <lineage>
        <taxon>Bacteria</taxon>
        <taxon>Pseudomonadati</taxon>
        <taxon>Pseudomonadota</taxon>
        <taxon>Alphaproteobacteria</taxon>
        <taxon>Hyphomicrobiales</taxon>
        <taxon>Phyllobacteriaceae</taxon>
        <taxon>Mesorhizobium</taxon>
    </lineage>
</organism>
<proteinExistence type="predicted"/>
<gene>
    <name evidence="2" type="ORF">RFM52_16170</name>
</gene>
<dbReference type="InterPro" id="IPR007825">
    <property type="entry name" value="Major_OMP_Legionella"/>
</dbReference>
<keyword evidence="3" id="KW-1185">Reference proteome</keyword>
<name>A0ABU4YLT0_9HYPH</name>
<accession>A0ABU4YLT0</accession>
<dbReference type="EMBL" id="JAVIIV010000009">
    <property type="protein sequence ID" value="MDX8486742.1"/>
    <property type="molecule type" value="Genomic_DNA"/>
</dbReference>
<evidence type="ECO:0000256" key="1">
    <source>
        <dbReference type="SAM" id="SignalP"/>
    </source>
</evidence>
<keyword evidence="1" id="KW-0732">Signal</keyword>
<evidence type="ECO:0000313" key="3">
    <source>
        <dbReference type="Proteomes" id="UP001280156"/>
    </source>
</evidence>
<reference evidence="2 3" key="1">
    <citation type="submission" date="2023-08" db="EMBL/GenBank/DDBJ databases">
        <title>Implementing the SeqCode for naming new Mesorhizobium species isolated from Vachellia karroo root nodules.</title>
        <authorList>
            <person name="Van Lill M."/>
        </authorList>
    </citation>
    <scope>NUCLEOTIDE SEQUENCE [LARGE SCALE GENOMIC DNA]</scope>
    <source>
        <strain evidence="2 3">VK2B</strain>
    </source>
</reference>
<feature type="signal peptide" evidence="1">
    <location>
        <begin position="1"/>
        <end position="30"/>
    </location>
</feature>
<dbReference type="RefSeq" id="WP_320297448.1">
    <property type="nucleotide sequence ID" value="NZ_JAVIIU010000010.1"/>
</dbReference>
<protein>
    <submittedName>
        <fullName evidence="2">Lpg1974 family pore-forming outer membrane protein</fullName>
    </submittedName>
</protein>
<evidence type="ECO:0000313" key="2">
    <source>
        <dbReference type="EMBL" id="MDX8486742.1"/>
    </source>
</evidence>
<dbReference type="Pfam" id="PF05150">
    <property type="entry name" value="Legionella_OMP"/>
    <property type="match status" value="1"/>
</dbReference>
<comment type="caution">
    <text evidence="2">The sequence shown here is derived from an EMBL/GenBank/DDBJ whole genome shotgun (WGS) entry which is preliminary data.</text>
</comment>
<sequence>MHSQGKGKFLATVAASAASVTAIGVGSAQATEAQPPDQTAIDSRVKLAFEGAYFWNNIHNDDKLSSDKLGNSNGDISGSVALTKQISPDLDWRLAGAFHVGKDRSALVGEFPVTNPAGFVTATYGDGYSFQAFDFDIGKHVKVQQADIRFFGGLRLVHSDETLGEISEKFTPTNPADKGISADKIGTAEYWGIGPRVGAEAYYPVGENWGLTGSASGAVMWGRRTERSGFNVSTTNPVQHFSETVASQGSNETVSSLDASLGLSWTPIANTTFTAGYKIEAWHNLLVNADHKNQVFQGPFLRLEVKM</sequence>